<evidence type="ECO:0000256" key="13">
    <source>
        <dbReference type="ARBA" id="ARBA00066686"/>
    </source>
</evidence>
<dbReference type="GO" id="GO:0005739">
    <property type="term" value="C:mitochondrion"/>
    <property type="evidence" value="ECO:0007669"/>
    <property type="project" value="UniProtKB-SubCell"/>
</dbReference>
<keyword evidence="18" id="KW-1185">Reference proteome</keyword>
<dbReference type="InterPro" id="IPR001279">
    <property type="entry name" value="Metallo-B-lactamas"/>
</dbReference>
<dbReference type="InterPro" id="IPR051682">
    <property type="entry name" value="Mito_Persulfide_Diox"/>
</dbReference>
<evidence type="ECO:0000256" key="5">
    <source>
        <dbReference type="ARBA" id="ARBA00022946"/>
    </source>
</evidence>
<keyword evidence="10" id="KW-0496">Mitochondrion</keyword>
<evidence type="ECO:0000256" key="3">
    <source>
        <dbReference type="ARBA" id="ARBA00006759"/>
    </source>
</evidence>
<protein>
    <recommendedName>
        <fullName evidence="14">Persulfide dioxygenase ETHE1, mitochondrial</fullName>
        <ecNumber evidence="13">1.13.11.18</ecNumber>
    </recommendedName>
    <alternativeName>
        <fullName evidence="15">Sulfur dioxygenase ETHE1</fullName>
    </alternativeName>
</protein>
<dbReference type="GO" id="GO:0050313">
    <property type="term" value="F:sulfur dioxygenase activity"/>
    <property type="evidence" value="ECO:0007669"/>
    <property type="project" value="UniProtKB-EC"/>
</dbReference>
<sequence>MFTARSNLFLYDYQNTTMSTLLFRQLFEPISCTYTYVLACVSSGKGIIIDPVIEEVARDAKLIKQLQIDPIYGANTHVHADHVTGTGQLKHEFPSIKSVLSAHADAKADMFVKDGEILKFGKEELEVRTTPGHTNGCITFVSHKHGLVFTGDALLIRGCGRTDFQQGNSRTLYESIHKKIFTLPPHFSIFPGHDYMGFTQSSVDEEKKFNPRLTENIDEFVKIMENLNLKMPKLLETSLLANKLDGRCELMDENLRNRVMNRI</sequence>
<evidence type="ECO:0000259" key="16">
    <source>
        <dbReference type="SMART" id="SM00849"/>
    </source>
</evidence>
<evidence type="ECO:0000256" key="10">
    <source>
        <dbReference type="ARBA" id="ARBA00023128"/>
    </source>
</evidence>
<feature type="domain" description="Metallo-beta-lactamase" evidence="16">
    <location>
        <begin position="32"/>
        <end position="193"/>
    </location>
</feature>
<keyword evidence="5" id="KW-0809">Transit peptide</keyword>
<keyword evidence="8" id="KW-0560">Oxidoreductase</keyword>
<dbReference type="Pfam" id="PF00753">
    <property type="entry name" value="Lactamase_B"/>
    <property type="match status" value="1"/>
</dbReference>
<dbReference type="GO" id="GO:0046872">
    <property type="term" value="F:metal ion binding"/>
    <property type="evidence" value="ECO:0007669"/>
    <property type="project" value="UniProtKB-KW"/>
</dbReference>
<evidence type="ECO:0000256" key="8">
    <source>
        <dbReference type="ARBA" id="ARBA00023002"/>
    </source>
</evidence>
<comment type="subcellular location">
    <subcellularLocation>
        <location evidence="2">Mitochondrion</location>
    </subcellularLocation>
</comment>
<dbReference type="AlphaFoldDB" id="A0ABD6EJA3"/>
<evidence type="ECO:0000256" key="6">
    <source>
        <dbReference type="ARBA" id="ARBA00022964"/>
    </source>
</evidence>
<reference evidence="17 18" key="1">
    <citation type="submission" date="2024-08" db="EMBL/GenBank/DDBJ databases">
        <title>Gnathostoma spinigerum genome.</title>
        <authorList>
            <person name="Gonzalez-Bertolin B."/>
            <person name="Monzon S."/>
            <person name="Zaballos A."/>
            <person name="Jimenez P."/>
            <person name="Dekumyoy P."/>
            <person name="Varona S."/>
            <person name="Cuesta I."/>
            <person name="Sumanam S."/>
            <person name="Adisakwattana P."/>
            <person name="Gasser R.B."/>
            <person name="Hernandez-Gonzalez A."/>
            <person name="Young N.D."/>
            <person name="Perteguer M.J."/>
        </authorList>
    </citation>
    <scope>NUCLEOTIDE SEQUENCE [LARGE SCALE GENOMIC DNA]</scope>
    <source>
        <strain evidence="17">AL3</strain>
        <tissue evidence="17">Liver</tissue>
    </source>
</reference>
<evidence type="ECO:0000256" key="1">
    <source>
        <dbReference type="ARBA" id="ARBA00001954"/>
    </source>
</evidence>
<comment type="cofactor">
    <cofactor evidence="1">
        <name>Fe(2+)</name>
        <dbReference type="ChEBI" id="CHEBI:29033"/>
    </cofactor>
</comment>
<dbReference type="EC" id="1.13.11.18" evidence="13"/>
<gene>
    <name evidence="17" type="ORF">AB6A40_003762</name>
</gene>
<dbReference type="PANTHER" id="PTHR43084">
    <property type="entry name" value="PERSULFIDE DIOXYGENASE ETHE1"/>
    <property type="match status" value="1"/>
</dbReference>
<dbReference type="CDD" id="cd07724">
    <property type="entry name" value="POD-like_MBL-fold"/>
    <property type="match status" value="1"/>
</dbReference>
<evidence type="ECO:0000313" key="17">
    <source>
        <dbReference type="EMBL" id="MFH4977053.1"/>
    </source>
</evidence>
<evidence type="ECO:0000256" key="7">
    <source>
        <dbReference type="ARBA" id="ARBA00022990"/>
    </source>
</evidence>
<proteinExistence type="inferred from homology"/>
<keyword evidence="4" id="KW-0479">Metal-binding</keyword>
<evidence type="ECO:0000256" key="9">
    <source>
        <dbReference type="ARBA" id="ARBA00023004"/>
    </source>
</evidence>
<evidence type="ECO:0000256" key="15">
    <source>
        <dbReference type="ARBA" id="ARBA00077964"/>
    </source>
</evidence>
<keyword evidence="7" id="KW-0007">Acetylation</keyword>
<dbReference type="Proteomes" id="UP001608902">
    <property type="component" value="Unassembled WGS sequence"/>
</dbReference>
<comment type="similarity">
    <text evidence="3">Belongs to the metallo-beta-lactamase superfamily. Glyoxalase II family.</text>
</comment>
<comment type="subunit">
    <text evidence="12">Homodimer. Monomer. Interacts with TST. May interact with RELA.</text>
</comment>
<evidence type="ECO:0000256" key="14">
    <source>
        <dbReference type="ARBA" id="ARBA00067300"/>
    </source>
</evidence>
<evidence type="ECO:0000313" key="18">
    <source>
        <dbReference type="Proteomes" id="UP001608902"/>
    </source>
</evidence>
<organism evidence="17 18">
    <name type="scientific">Gnathostoma spinigerum</name>
    <dbReference type="NCBI Taxonomy" id="75299"/>
    <lineage>
        <taxon>Eukaryota</taxon>
        <taxon>Metazoa</taxon>
        <taxon>Ecdysozoa</taxon>
        <taxon>Nematoda</taxon>
        <taxon>Chromadorea</taxon>
        <taxon>Rhabditida</taxon>
        <taxon>Spirurina</taxon>
        <taxon>Gnathostomatomorpha</taxon>
        <taxon>Gnathostomatoidea</taxon>
        <taxon>Gnathostomatidae</taxon>
        <taxon>Gnathostoma</taxon>
    </lineage>
</organism>
<dbReference type="SMART" id="SM00849">
    <property type="entry name" value="Lactamase_B"/>
    <property type="match status" value="1"/>
</dbReference>
<evidence type="ECO:0000256" key="4">
    <source>
        <dbReference type="ARBA" id="ARBA00022723"/>
    </source>
</evidence>
<dbReference type="InterPro" id="IPR036866">
    <property type="entry name" value="RibonucZ/Hydroxyglut_hydro"/>
</dbReference>
<evidence type="ECO:0000256" key="2">
    <source>
        <dbReference type="ARBA" id="ARBA00004173"/>
    </source>
</evidence>
<dbReference type="Gene3D" id="3.60.15.10">
    <property type="entry name" value="Ribonuclease Z/Hydroxyacylglutathione hydrolase-like"/>
    <property type="match status" value="1"/>
</dbReference>
<comment type="catalytic activity">
    <reaction evidence="11">
        <text>S-sulfanylglutathione + O2 + H2O = sulfite + glutathione + 2 H(+)</text>
        <dbReference type="Rhea" id="RHEA:12981"/>
        <dbReference type="ChEBI" id="CHEBI:15377"/>
        <dbReference type="ChEBI" id="CHEBI:15378"/>
        <dbReference type="ChEBI" id="CHEBI:15379"/>
        <dbReference type="ChEBI" id="CHEBI:17359"/>
        <dbReference type="ChEBI" id="CHEBI:57925"/>
        <dbReference type="ChEBI" id="CHEBI:58905"/>
        <dbReference type="EC" id="1.13.11.18"/>
    </reaction>
</comment>
<evidence type="ECO:0000256" key="11">
    <source>
        <dbReference type="ARBA" id="ARBA00050990"/>
    </source>
</evidence>
<name>A0ABD6EJA3_9BILA</name>
<dbReference type="PANTHER" id="PTHR43084:SF1">
    <property type="entry name" value="PERSULFIDE DIOXYGENASE ETHE1, MITOCHONDRIAL"/>
    <property type="match status" value="1"/>
</dbReference>
<keyword evidence="6" id="KW-0223">Dioxygenase</keyword>
<accession>A0ABD6EJA3</accession>
<dbReference type="SUPFAM" id="SSF56281">
    <property type="entry name" value="Metallo-hydrolase/oxidoreductase"/>
    <property type="match status" value="1"/>
</dbReference>
<keyword evidence="9" id="KW-0408">Iron</keyword>
<evidence type="ECO:0000256" key="12">
    <source>
        <dbReference type="ARBA" id="ARBA00065219"/>
    </source>
</evidence>
<dbReference type="InterPro" id="IPR044528">
    <property type="entry name" value="POD-like_MBL-fold"/>
</dbReference>
<dbReference type="EMBL" id="JBGFUD010002027">
    <property type="protein sequence ID" value="MFH4977053.1"/>
    <property type="molecule type" value="Genomic_DNA"/>
</dbReference>
<dbReference type="FunFam" id="3.60.15.10:FF:000013">
    <property type="entry name" value="Persulfide dioxygenase ETHE1, mitochondrial"/>
    <property type="match status" value="1"/>
</dbReference>
<comment type="caution">
    <text evidence="17">The sequence shown here is derived from an EMBL/GenBank/DDBJ whole genome shotgun (WGS) entry which is preliminary data.</text>
</comment>